<name>A0ABN7PJ50_TIMPD</name>
<evidence type="ECO:0000256" key="1">
    <source>
        <dbReference type="SAM" id="MobiDB-lite"/>
    </source>
</evidence>
<keyword evidence="3" id="KW-1185">Reference proteome</keyword>
<evidence type="ECO:0000313" key="2">
    <source>
        <dbReference type="EMBL" id="CAG2066155.1"/>
    </source>
</evidence>
<feature type="compositionally biased region" description="Polar residues" evidence="1">
    <location>
        <begin position="59"/>
        <end position="78"/>
    </location>
</feature>
<feature type="compositionally biased region" description="Polar residues" evidence="1">
    <location>
        <begin position="115"/>
        <end position="125"/>
    </location>
</feature>
<dbReference type="EMBL" id="CAJPIN010050990">
    <property type="protein sequence ID" value="CAG2066155.1"/>
    <property type="molecule type" value="Genomic_DNA"/>
</dbReference>
<protein>
    <submittedName>
        <fullName evidence="2">Uncharacterized protein</fullName>
    </submittedName>
</protein>
<organism evidence="2 3">
    <name type="scientific">Timema podura</name>
    <name type="common">Walking stick</name>
    <dbReference type="NCBI Taxonomy" id="61482"/>
    <lineage>
        <taxon>Eukaryota</taxon>
        <taxon>Metazoa</taxon>
        <taxon>Ecdysozoa</taxon>
        <taxon>Arthropoda</taxon>
        <taxon>Hexapoda</taxon>
        <taxon>Insecta</taxon>
        <taxon>Pterygota</taxon>
        <taxon>Neoptera</taxon>
        <taxon>Polyneoptera</taxon>
        <taxon>Phasmatodea</taxon>
        <taxon>Timematodea</taxon>
        <taxon>Timematoidea</taxon>
        <taxon>Timematidae</taxon>
        <taxon>Timema</taxon>
    </lineage>
</organism>
<sequence>MMFTSRYTGDCSGHRTTPIFIGQACERRYQRSEDILARFYLGSHLSRTTIIAHHIFAKPSSSRDNYSNDTQRPTTIRVAQQLGGGPSGEQGCDRHNHGAASGEGSLPDCEAGVEQQHSPRQPQRSHPTHVVGDSGAPTNRHH</sequence>
<reference evidence="2" key="1">
    <citation type="submission" date="2021-03" db="EMBL/GenBank/DDBJ databases">
        <authorList>
            <person name="Tran Van P."/>
        </authorList>
    </citation>
    <scope>NUCLEOTIDE SEQUENCE</scope>
</reference>
<dbReference type="Proteomes" id="UP001153148">
    <property type="component" value="Unassembled WGS sequence"/>
</dbReference>
<accession>A0ABN7PJ50</accession>
<evidence type="ECO:0000313" key="3">
    <source>
        <dbReference type="Proteomes" id="UP001153148"/>
    </source>
</evidence>
<gene>
    <name evidence="2" type="ORF">TPAB3V08_LOCUS13098</name>
</gene>
<feature type="region of interest" description="Disordered" evidence="1">
    <location>
        <begin position="57"/>
        <end position="142"/>
    </location>
</feature>
<comment type="caution">
    <text evidence="2">The sequence shown here is derived from an EMBL/GenBank/DDBJ whole genome shotgun (WGS) entry which is preliminary data.</text>
</comment>
<proteinExistence type="predicted"/>